<name>A0ABY5E3I5_9BACT</name>
<dbReference type="PANTHER" id="PTHR43581">
    <property type="entry name" value="ATP/GTP PHOSPHATASE"/>
    <property type="match status" value="1"/>
</dbReference>
<keyword evidence="2" id="KW-0547">Nucleotide-binding</keyword>
<feature type="domain" description="AAA+ ATPase" evidence="1">
    <location>
        <begin position="174"/>
        <end position="442"/>
    </location>
</feature>
<dbReference type="InterPro" id="IPR027417">
    <property type="entry name" value="P-loop_NTPase"/>
</dbReference>
<evidence type="ECO:0000259" key="1">
    <source>
        <dbReference type="SMART" id="SM00382"/>
    </source>
</evidence>
<proteinExistence type="predicted"/>
<dbReference type="Proteomes" id="UP001060012">
    <property type="component" value="Chromosome"/>
</dbReference>
<dbReference type="InterPro" id="IPR051396">
    <property type="entry name" value="Bact_Antivir_Def_Nuclease"/>
</dbReference>
<dbReference type="InterPro" id="IPR003593">
    <property type="entry name" value="AAA+_ATPase"/>
</dbReference>
<dbReference type="InterPro" id="IPR003959">
    <property type="entry name" value="ATPase_AAA_core"/>
</dbReference>
<evidence type="ECO:0000313" key="2">
    <source>
        <dbReference type="EMBL" id="UTJ06719.1"/>
    </source>
</evidence>
<dbReference type="PANTHER" id="PTHR43581:SF4">
    <property type="entry name" value="ATP_GTP PHOSPHATASE"/>
    <property type="match status" value="1"/>
</dbReference>
<dbReference type="GO" id="GO:0005524">
    <property type="term" value="F:ATP binding"/>
    <property type="evidence" value="ECO:0007669"/>
    <property type="project" value="UniProtKB-KW"/>
</dbReference>
<keyword evidence="2" id="KW-0067">ATP-binding</keyword>
<dbReference type="SMART" id="SM00382">
    <property type="entry name" value="AAA"/>
    <property type="match status" value="1"/>
</dbReference>
<reference evidence="2" key="1">
    <citation type="submission" date="2022-07" db="EMBL/GenBank/DDBJ databases">
        <title>Arcobacter roscoffensis sp. nov., a marine bacterium isolated from coastal seawater collected from Roscoff, France.</title>
        <authorList>
            <person name="Pascual J."/>
            <person name="Lepeaux C."/>
            <person name="Methner A."/>
            <person name="Overmann J."/>
        </authorList>
    </citation>
    <scope>NUCLEOTIDE SEQUENCE</scope>
    <source>
        <strain evidence="2">ARW1-2F2</strain>
    </source>
</reference>
<keyword evidence="3" id="KW-1185">Reference proteome</keyword>
<sequence>MKFWIEKTYSHKRILNKEGQFKKVLLSPARSKNNADIYKSMRDIEIGDIIIHLDQSKDAFIGQSIVISKLEEITIEDRDYYRIKLEKFTPYIPDINIREFFINNNEVLQEIKRDYNKLFYIKYINRDIISLRQGAYLTEAIPPLMDLLKKYIKRSKNMETQTVREVPIELLNTNNDISIIIGKNGTGKSQLLRNLVFEYLRKNKHVIAISSSIYDKFSDISKKDLKEFDEDKYHFLGAKTGPKTISKTIEKCIYEKKNFNKFLEFLKLIDYQDKIGLKLNINNLTKKDRSNINEKNNIFINEYKFLQNNDEILWIRHSNNITEAENFINSVNKLTAEKLNISFDFFLSRNNLDIPLSHASSGELTLISIFTYILNHISSYGSVILIDEPENSLHPQWQKDFIKTLINFFSEYNSKIIIATHSPILISVSEFLDNQINIFVSEKKSYKKLLNNSLNHETLLREVFNIITPENRSLSNELVDLLNELDEGTLIFEDFNSKISNYKNFVYDVRQIELLDGIYEIGCEIDSKK</sequence>
<accession>A0ABY5E3I5</accession>
<protein>
    <submittedName>
        <fullName evidence="2">ATP-binding protein</fullName>
    </submittedName>
</protein>
<dbReference type="Gene3D" id="3.40.50.300">
    <property type="entry name" value="P-loop containing nucleotide triphosphate hydrolases"/>
    <property type="match status" value="1"/>
</dbReference>
<dbReference type="SUPFAM" id="SSF52540">
    <property type="entry name" value="P-loop containing nucleoside triphosphate hydrolases"/>
    <property type="match status" value="1"/>
</dbReference>
<gene>
    <name evidence="2" type="ORF">NJU99_01090</name>
</gene>
<organism evidence="2 3">
    <name type="scientific">Arcobacter roscoffensis</name>
    <dbReference type="NCBI Taxonomy" id="2961520"/>
    <lineage>
        <taxon>Bacteria</taxon>
        <taxon>Pseudomonadati</taxon>
        <taxon>Campylobacterota</taxon>
        <taxon>Epsilonproteobacteria</taxon>
        <taxon>Campylobacterales</taxon>
        <taxon>Arcobacteraceae</taxon>
        <taxon>Arcobacter</taxon>
    </lineage>
</organism>
<dbReference type="RefSeq" id="WP_254576898.1">
    <property type="nucleotide sequence ID" value="NZ_CP100595.1"/>
</dbReference>
<dbReference type="EMBL" id="CP100595">
    <property type="protein sequence ID" value="UTJ06719.1"/>
    <property type="molecule type" value="Genomic_DNA"/>
</dbReference>
<dbReference type="Pfam" id="PF13304">
    <property type="entry name" value="AAA_21"/>
    <property type="match status" value="1"/>
</dbReference>
<evidence type="ECO:0000313" key="3">
    <source>
        <dbReference type="Proteomes" id="UP001060012"/>
    </source>
</evidence>